<keyword evidence="9" id="KW-0560">Oxidoreductase</keyword>
<evidence type="ECO:0000256" key="4">
    <source>
        <dbReference type="ARBA" id="ARBA00013282"/>
    </source>
</evidence>
<dbReference type="SUPFAM" id="SSF53807">
    <property type="entry name" value="Helical backbone' metal receptor"/>
    <property type="match status" value="1"/>
</dbReference>
<dbReference type="NCBIfam" id="TIGR01285">
    <property type="entry name" value="nifN"/>
    <property type="match status" value="1"/>
</dbReference>
<keyword evidence="5 6" id="KW-0535">Nitrogen fixation</keyword>
<dbReference type="GO" id="GO:0016163">
    <property type="term" value="F:nitrogenase activity"/>
    <property type="evidence" value="ECO:0007669"/>
    <property type="project" value="InterPro"/>
</dbReference>
<dbReference type="PANTHER" id="PTHR33712">
    <property type="entry name" value="LIGHT-INDEPENDENT PROTOCHLOROPHYLLIDE REDUCTASE SUBUNIT B"/>
    <property type="match status" value="1"/>
</dbReference>
<evidence type="ECO:0000256" key="6">
    <source>
        <dbReference type="RuleBase" id="RU004021"/>
    </source>
</evidence>
<protein>
    <recommendedName>
        <fullName evidence="4">Nitrogenase iron-molybdenum cofactor biosynthesis protein NifN</fullName>
    </recommendedName>
</protein>
<evidence type="ECO:0000259" key="8">
    <source>
        <dbReference type="Pfam" id="PF00148"/>
    </source>
</evidence>
<dbReference type="Gene3D" id="6.10.250.1090">
    <property type="match status" value="1"/>
</dbReference>
<dbReference type="AlphaFoldDB" id="C8S0T0"/>
<dbReference type="InterPro" id="IPR050152">
    <property type="entry name" value="ChlB/BchB/BchZ"/>
</dbReference>
<dbReference type="Pfam" id="PF00148">
    <property type="entry name" value="Oxidored_nitro"/>
    <property type="match status" value="1"/>
</dbReference>
<dbReference type="UniPathway" id="UPA00782"/>
<evidence type="ECO:0000256" key="2">
    <source>
        <dbReference type="ARBA" id="ARBA00005155"/>
    </source>
</evidence>
<keyword evidence="10" id="KW-1185">Reference proteome</keyword>
<evidence type="ECO:0000256" key="3">
    <source>
        <dbReference type="ARBA" id="ARBA00011002"/>
    </source>
</evidence>
<evidence type="ECO:0000256" key="1">
    <source>
        <dbReference type="ARBA" id="ARBA00003171"/>
    </source>
</evidence>
<comment type="pathway">
    <text evidence="2">Cofactor biosynthesis; Fe-Mo cofactor biosynthesis.</text>
</comment>
<dbReference type="OrthoDB" id="9800746at2"/>
<dbReference type="RefSeq" id="WP_008029921.1">
    <property type="nucleotide sequence ID" value="NZ_ACYY01000009.1"/>
</dbReference>
<feature type="region of interest" description="Disordered" evidence="7">
    <location>
        <begin position="435"/>
        <end position="459"/>
    </location>
</feature>
<dbReference type="CDD" id="cd01966">
    <property type="entry name" value="Nitrogenase_NifN_1"/>
    <property type="match status" value="1"/>
</dbReference>
<comment type="function">
    <text evidence="1">This protein may play a role in the biosynthesis of the prosthetic group of nitrogenase (FeMo cofactor).</text>
</comment>
<dbReference type="InterPro" id="IPR005975">
    <property type="entry name" value="Nase_Mo-Fe_CF"/>
</dbReference>
<dbReference type="eggNOG" id="COG2710">
    <property type="taxonomic scope" value="Bacteria"/>
</dbReference>
<evidence type="ECO:0000256" key="7">
    <source>
        <dbReference type="SAM" id="MobiDB-lite"/>
    </source>
</evidence>
<proteinExistence type="inferred from homology"/>
<dbReference type="InterPro" id="IPR000318">
    <property type="entry name" value="Nase_comp1_CS"/>
</dbReference>
<gene>
    <name evidence="9" type="ORF">Rsw2DRAFT_1658</name>
</gene>
<evidence type="ECO:0000313" key="10">
    <source>
        <dbReference type="Proteomes" id="UP000010121"/>
    </source>
</evidence>
<dbReference type="EMBL" id="ACYY01000009">
    <property type="protein sequence ID" value="EEW25371.1"/>
    <property type="molecule type" value="Genomic_DNA"/>
</dbReference>
<evidence type="ECO:0000313" key="9">
    <source>
        <dbReference type="EMBL" id="EEW25371.1"/>
    </source>
</evidence>
<reference evidence="9 10" key="1">
    <citation type="submission" date="2009-08" db="EMBL/GenBank/DDBJ databases">
        <title>The draft genome of Rhodobacter sp. SW2.</title>
        <authorList>
            <consortium name="US DOE Joint Genome Institute (JGI-PGF)"/>
            <person name="Lucas S."/>
            <person name="Copeland A."/>
            <person name="Lapidus A."/>
            <person name="Glavina del Rio T."/>
            <person name="Tice H."/>
            <person name="Bruce D."/>
            <person name="Goodwin L."/>
            <person name="Pitluck S."/>
            <person name="Larimer F."/>
            <person name="Land M.L."/>
            <person name="Hauser L."/>
            <person name="Emerson D."/>
        </authorList>
    </citation>
    <scope>NUCLEOTIDE SEQUENCE [LARGE SCALE GENOMIC DNA]</scope>
    <source>
        <strain evidence="9 10">SW2</strain>
    </source>
</reference>
<dbReference type="Gene3D" id="3.40.50.1980">
    <property type="entry name" value="Nitrogenase molybdenum iron protein domain"/>
    <property type="match status" value="3"/>
</dbReference>
<comment type="caution">
    <text evidence="9">The sequence shown here is derived from an EMBL/GenBank/DDBJ whole genome shotgun (WGS) entry which is preliminary data.</text>
</comment>
<dbReference type="GO" id="GO:0065003">
    <property type="term" value="P:protein-containing complex assembly"/>
    <property type="evidence" value="ECO:0007669"/>
    <property type="project" value="InterPro"/>
</dbReference>
<organism evidence="9 10">
    <name type="scientific">Rhodobacter ferrooxidans</name>
    <dbReference type="NCBI Taxonomy" id="371731"/>
    <lineage>
        <taxon>Bacteria</taxon>
        <taxon>Pseudomonadati</taxon>
        <taxon>Pseudomonadota</taxon>
        <taxon>Alphaproteobacteria</taxon>
        <taxon>Rhodobacterales</taxon>
        <taxon>Rhodobacter group</taxon>
        <taxon>Rhodobacter</taxon>
    </lineage>
</organism>
<dbReference type="PANTHER" id="PTHR33712:SF7">
    <property type="entry name" value="LIGHT-INDEPENDENT PROTOCHLOROPHYLLIDE REDUCTASE SUBUNIT B"/>
    <property type="match status" value="1"/>
</dbReference>
<evidence type="ECO:0000256" key="5">
    <source>
        <dbReference type="ARBA" id="ARBA00023231"/>
    </source>
</evidence>
<name>C8S0T0_9RHOB</name>
<dbReference type="InterPro" id="IPR000510">
    <property type="entry name" value="Nase/OxRdtase_comp1"/>
</dbReference>
<comment type="similarity">
    <text evidence="3 6">Belongs to the NifD/NifK/NifE/NifN family.</text>
</comment>
<feature type="domain" description="Nitrogenase/oxidoreductase component 1" evidence="8">
    <location>
        <begin position="19"/>
        <end position="428"/>
    </location>
</feature>
<accession>C8S0T0</accession>
<dbReference type="PROSITE" id="PS00699">
    <property type="entry name" value="NITROGENASE_1_1"/>
    <property type="match status" value="1"/>
</dbReference>
<dbReference type="STRING" id="371731.Rsw2DRAFT_1658"/>
<sequence>MAHLVHPQRALSTNPLKTSAPLGAAMAYLGIEGAIPLFHGAQGCTAFAMVHLVRHFRESIPLQTTAMNEVSAILGGGEQIEEAIENLRKRAKPKFIGIASTALVETRGEDVAGELREMLARRADFAGTAVVYAATPDFAGGLEDGWARAVEAIIAALVPAQAGPKIAGQVNLLAGSHLTPAEVEAVADMVRGFGLTPIVLPDLSTSLDGHLSDDWSGTSLGGTRLAEIARMGQSIATLAIGTAMRPAAEALANRGVPPQVFASLTGLKAVDAFVTALMQLSGRDAPATIKRDRARLADACLDAHFQIGGLRVALGADPDLGFALGTALTALGAEIVTAVTTSGLNPIAADIPAAEVILGDLGDLERGAATAKAHLILTHAHGRMAAERLHLPHVRAGFPVFDRLGAQDQCRVGYAGTRAFYYEIANAVLAHPHRPRPEDFGATPVAQEFDHASPPPSTH</sequence>
<dbReference type="Proteomes" id="UP000010121">
    <property type="component" value="Unassembled WGS sequence"/>
</dbReference>